<dbReference type="EMBL" id="ON529861">
    <property type="protein sequence ID" value="USN16370.1"/>
    <property type="molecule type" value="Genomic_DNA"/>
</dbReference>
<accession>A0A9E7MUN3</accession>
<organism evidence="3 4">
    <name type="scientific">Luteibacter phage vB_LflM-Pluto</name>
    <dbReference type="NCBI Taxonomy" id="2948611"/>
    <lineage>
        <taxon>Viruses</taxon>
        <taxon>Duplodnaviria</taxon>
        <taxon>Heunggongvirae</taxon>
        <taxon>Uroviricota</taxon>
        <taxon>Caudoviricetes</taxon>
        <taxon>Lindbergviridae</taxon>
        <taxon>Plutovirus</taxon>
        <taxon>Plutovirus pluto</taxon>
    </lineage>
</organism>
<evidence type="ECO:0000313" key="3">
    <source>
        <dbReference type="EMBL" id="USN16370.1"/>
    </source>
</evidence>
<keyword evidence="1" id="KW-0547">Nucleotide-binding</keyword>
<proteinExistence type="predicted"/>
<reference evidence="3" key="1">
    <citation type="submission" date="2022-05" db="EMBL/GenBank/DDBJ databases">
        <authorList>
            <person name="Friedrich I."/>
            <person name="Poehlein A."/>
            <person name="Schneider D."/>
            <person name="Hertel R."/>
            <person name="Daniel R."/>
        </authorList>
    </citation>
    <scope>NUCLEOTIDE SEQUENCE</scope>
</reference>
<dbReference type="Pfam" id="PF24729">
    <property type="entry name" value="Acb2_Tad1_hairpin"/>
    <property type="match status" value="1"/>
</dbReference>
<feature type="domain" description="Acb2/Tad1 hairpin" evidence="2">
    <location>
        <begin position="8"/>
        <end position="99"/>
    </location>
</feature>
<sequence>MENQHRKITGYRELSQEDIDLINDVKAKGAEFIALITKADSIGAMRYNEMVATELASGEQNAELTAELERIKAAEPWAWFKRAKFNAQTAVMFAVRAIAQPEGEV</sequence>
<evidence type="ECO:0000313" key="4">
    <source>
        <dbReference type="Proteomes" id="UP001056883"/>
    </source>
</evidence>
<gene>
    <name evidence="3" type="ORF">PLUTO_00540</name>
</gene>
<evidence type="ECO:0000256" key="1">
    <source>
        <dbReference type="ARBA" id="ARBA00022741"/>
    </source>
</evidence>
<evidence type="ECO:0000259" key="2">
    <source>
        <dbReference type="Pfam" id="PF24729"/>
    </source>
</evidence>
<dbReference type="GO" id="GO:0000166">
    <property type="term" value="F:nucleotide binding"/>
    <property type="evidence" value="ECO:0007669"/>
    <property type="project" value="UniProtKB-KW"/>
</dbReference>
<name>A0A9E7MUN3_9CAUD</name>
<dbReference type="InterPro" id="IPR056098">
    <property type="entry name" value="Acb2/Tad1_hairpin"/>
</dbReference>
<dbReference type="Proteomes" id="UP001056883">
    <property type="component" value="Segment"/>
</dbReference>
<protein>
    <recommendedName>
        <fullName evidence="2">Acb2/Tad1 hairpin domain-containing protein</fullName>
    </recommendedName>
</protein>
<keyword evidence="4" id="KW-1185">Reference proteome</keyword>